<protein>
    <submittedName>
        <fullName evidence="2">Uncharacterized protein</fullName>
    </submittedName>
</protein>
<evidence type="ECO:0000313" key="3">
    <source>
        <dbReference type="EMBL" id="EAL9204694.1"/>
    </source>
</evidence>
<dbReference type="Proteomes" id="UP000411403">
    <property type="component" value="Unassembled WGS sequence"/>
</dbReference>
<dbReference type="AlphaFoldDB" id="A0A5T1UM75"/>
<dbReference type="EMBL" id="AACSIE010000005">
    <property type="protein sequence ID" value="EAL9204694.1"/>
    <property type="molecule type" value="Genomic_DNA"/>
</dbReference>
<evidence type="ECO:0000313" key="2">
    <source>
        <dbReference type="EMBL" id="EAL6851050.1"/>
    </source>
</evidence>
<dbReference type="KEGG" id="ccoo:ATE51_00372"/>
<name>A0A5T1UM75_CAMCO</name>
<organism evidence="2 4">
    <name type="scientific">Campylobacter coli</name>
    <dbReference type="NCBI Taxonomy" id="195"/>
    <lineage>
        <taxon>Bacteria</taxon>
        <taxon>Pseudomonadati</taxon>
        <taxon>Campylobacterota</taxon>
        <taxon>Epsilonproteobacteria</taxon>
        <taxon>Campylobacterales</taxon>
        <taxon>Campylobacteraceae</taxon>
        <taxon>Campylobacter</taxon>
    </lineage>
</organism>
<dbReference type="RefSeq" id="WP_002779550.1">
    <property type="nucleotide sequence ID" value="NZ_AANOQZ020000012.1"/>
</dbReference>
<gene>
    <name evidence="1" type="ORF">B9Q54_02305</name>
    <name evidence="2" type="ORF">DSX26_06160</name>
    <name evidence="3" type="ORF">DYU70_05900</name>
</gene>
<dbReference type="Proteomes" id="UP000409545">
    <property type="component" value="Unassembled WGS sequence"/>
</dbReference>
<dbReference type="Proteomes" id="UP000352088">
    <property type="component" value="Unassembled WGS sequence"/>
</dbReference>
<evidence type="ECO:0000313" key="5">
    <source>
        <dbReference type="Proteomes" id="UP000409545"/>
    </source>
</evidence>
<comment type="caution">
    <text evidence="2">The sequence shown here is derived from an EMBL/GenBank/DDBJ whole genome shotgun (WGS) entry which is preliminary data.</text>
</comment>
<accession>A0A5T1UM75</accession>
<evidence type="ECO:0000313" key="4">
    <source>
        <dbReference type="Proteomes" id="UP000352088"/>
    </source>
</evidence>
<evidence type="ECO:0000313" key="1">
    <source>
        <dbReference type="EMBL" id="EAK5103109.1"/>
    </source>
</evidence>
<evidence type="ECO:0000313" key="6">
    <source>
        <dbReference type="Proteomes" id="UP000411403"/>
    </source>
</evidence>
<dbReference type="EMBL" id="AACQHW010000006">
    <property type="protein sequence ID" value="EAL6851050.1"/>
    <property type="molecule type" value="Genomic_DNA"/>
</dbReference>
<reference evidence="2 4" key="1">
    <citation type="submission" date="2018-07" db="EMBL/GenBank/DDBJ databases">
        <authorList>
            <consortium name="NARMS: The National Antimicrobial Resistance Monitoring System"/>
        </authorList>
    </citation>
    <scope>NUCLEOTIDE SEQUENCE [LARGE SCALE GENOMIC DNA]</scope>
    <source>
        <strain evidence="3 6">CVM N17C171</strain>
        <strain evidence="2 4">CVM N17C548</strain>
        <strain evidence="1 5">FSIS1711007</strain>
    </source>
</reference>
<proteinExistence type="predicted"/>
<sequence length="100" mass="11507">MFSKILSALSLANSFKAMIFKRLSSPVQSAYLGSLVWDIINILNGDQQDSEKICQILDLLSDFKNKHPEDFDKIVDILKEILDEYEKNPSEVKKNLKELF</sequence>
<dbReference type="EMBL" id="AACGUZ010000003">
    <property type="protein sequence ID" value="EAK5103109.1"/>
    <property type="molecule type" value="Genomic_DNA"/>
</dbReference>